<dbReference type="AlphaFoldDB" id="A0A814MQQ7"/>
<dbReference type="InterPro" id="IPR012664">
    <property type="entry name" value="CHP02452"/>
</dbReference>
<dbReference type="Gene3D" id="3.40.220.10">
    <property type="entry name" value="Leucine Aminopeptidase, subunit E, domain 1"/>
    <property type="match status" value="1"/>
</dbReference>
<dbReference type="NCBIfam" id="TIGR02452">
    <property type="entry name" value="TIGR02452 family protein"/>
    <property type="match status" value="1"/>
</dbReference>
<dbReference type="OrthoDB" id="10019616at2759"/>
<dbReference type="InterPro" id="IPR043472">
    <property type="entry name" value="Macro_dom-like"/>
</dbReference>
<reference evidence="3" key="1">
    <citation type="submission" date="2021-02" db="EMBL/GenBank/DDBJ databases">
        <authorList>
            <person name="Nowell W R."/>
        </authorList>
    </citation>
    <scope>NUCLEOTIDE SEQUENCE</scope>
</reference>
<dbReference type="Pfam" id="PF10021">
    <property type="entry name" value="PARG_cat_microb"/>
    <property type="match status" value="1"/>
</dbReference>
<evidence type="ECO:0000313" key="3">
    <source>
        <dbReference type="EMBL" id="CAF1082709.1"/>
    </source>
</evidence>
<protein>
    <recommendedName>
        <fullName evidence="2">Microbial-type PARG catalytic domain-containing protein</fullName>
    </recommendedName>
</protein>
<gene>
    <name evidence="3" type="ORF">QVE165_LOCUS19317</name>
</gene>
<organism evidence="3 4">
    <name type="scientific">Adineta steineri</name>
    <dbReference type="NCBI Taxonomy" id="433720"/>
    <lineage>
        <taxon>Eukaryota</taxon>
        <taxon>Metazoa</taxon>
        <taxon>Spiralia</taxon>
        <taxon>Gnathifera</taxon>
        <taxon>Rotifera</taxon>
        <taxon>Eurotatoria</taxon>
        <taxon>Bdelloidea</taxon>
        <taxon>Adinetida</taxon>
        <taxon>Adinetidae</taxon>
        <taxon>Adineta</taxon>
    </lineage>
</organism>
<feature type="region of interest" description="Disordered" evidence="1">
    <location>
        <begin position="740"/>
        <end position="764"/>
    </location>
</feature>
<evidence type="ECO:0000256" key="1">
    <source>
        <dbReference type="SAM" id="MobiDB-lite"/>
    </source>
</evidence>
<dbReference type="EMBL" id="CAJNOM010000117">
    <property type="protein sequence ID" value="CAF1082709.1"/>
    <property type="molecule type" value="Genomic_DNA"/>
</dbReference>
<proteinExistence type="predicted"/>
<dbReference type="Proteomes" id="UP000663832">
    <property type="component" value="Unassembled WGS sequence"/>
</dbReference>
<evidence type="ECO:0000313" key="4">
    <source>
        <dbReference type="Proteomes" id="UP000663832"/>
    </source>
</evidence>
<comment type="caution">
    <text evidence="3">The sequence shown here is derived from an EMBL/GenBank/DDBJ whole genome shotgun (WGS) entry which is preliminary data.</text>
</comment>
<dbReference type="InterPro" id="IPR019261">
    <property type="entry name" value="PARG_cat_microbial"/>
</dbReference>
<sequence>MGDFIKPIREQLKIYDNDLNNDIEEFNKKLNITRTSLFDYIDRQIELLNNIKQKYTDEFNYLERENNKTCEINRHEFDKFCLLINQNDEDPIKATNVLENIKKVFPFRPNMLKNIPEYYFQDIHIDDCIKKKESLSPIVSDNKFIPINDNIQIPASSIGHSYHKQIAEQNNEIETPPESRLVSTCSTISVADEMIDLSFRIPYQHNRRPCSITYNDDEKFLLIYSASIHSLEYICLESRRIFKINLPFDDRIINLGYSQRKQLFYFSTRETNRFILFRLNEKQMEIVEEINLIGEKDYFINVHIYENFIFFLYGSSSIIMFGKYDLENASHLPSFSFENRLYDSQEKSKYKIFDFAINYSYISFLIQLKLNNKFMIFIHDYDNMHKLHSFDLIDAKKPLSIVATEKKTKSTVTTMCNDEIKLLLFINDLNGHLIHCCTHEQYLIPIQVNAFGICPLDDGNLSLVASKDIRGLKVQDHLKRNDNSVLYTEDDLQNIEQLNSSVDEIDSSSSITTSTTTTWDMKIEVRCCTTLQAARSLVAEVGEERVGVLNFASAKNPGGGFINGAQAQEESIARSSSLYLALTQAQFLHGFYNYNRNGEKGFYSHRMIYSPRVTIFKDDNGELLSSPYHVGMLTVPAPNAGAIKDSKATQNTMMERVKRLLYVFKANKHDHLVLGAFGCGVFQNNPLDVAIIFREHLESEEYRNYFKRIIFAVLNSEMCQIFEQVFAAPDLTTIQRRVTTMSPNDHGNKHNSFNNRNKQNKKKR</sequence>
<dbReference type="SUPFAM" id="SSF52949">
    <property type="entry name" value="Macro domain-like"/>
    <property type="match status" value="1"/>
</dbReference>
<feature type="domain" description="Microbial-type PARG catalytic" evidence="2">
    <location>
        <begin position="504"/>
        <end position="618"/>
    </location>
</feature>
<evidence type="ECO:0000259" key="2">
    <source>
        <dbReference type="Pfam" id="PF10021"/>
    </source>
</evidence>
<dbReference type="PANTHER" id="PTHR35596:SF1">
    <property type="entry name" value="MICROBIAL-TYPE PARG CATALYTIC DOMAIN-CONTAINING PROTEIN"/>
    <property type="match status" value="1"/>
</dbReference>
<name>A0A814MQQ7_9BILA</name>
<keyword evidence="4" id="KW-1185">Reference proteome</keyword>
<dbReference type="PANTHER" id="PTHR35596">
    <property type="entry name" value="DUF2263 DOMAIN-CONTAINING PROTEIN"/>
    <property type="match status" value="1"/>
</dbReference>
<accession>A0A814MQQ7</accession>